<accession>A0A8S9WWS8</accession>
<evidence type="ECO:0000256" key="1">
    <source>
        <dbReference type="SAM" id="MobiDB-lite"/>
    </source>
</evidence>
<name>A0A8S9WWS8_APOLU</name>
<dbReference type="EMBL" id="WIXP02000014">
    <property type="protein sequence ID" value="KAF6200246.1"/>
    <property type="molecule type" value="Genomic_DNA"/>
</dbReference>
<feature type="region of interest" description="Disordered" evidence="1">
    <location>
        <begin position="366"/>
        <end position="391"/>
    </location>
</feature>
<dbReference type="OrthoDB" id="6620482at2759"/>
<keyword evidence="3" id="KW-1185">Reference proteome</keyword>
<evidence type="ECO:0000313" key="3">
    <source>
        <dbReference type="Proteomes" id="UP000466442"/>
    </source>
</evidence>
<organism evidence="2 3">
    <name type="scientific">Apolygus lucorum</name>
    <name type="common">Small green plant bug</name>
    <name type="synonym">Lygocoris lucorum</name>
    <dbReference type="NCBI Taxonomy" id="248454"/>
    <lineage>
        <taxon>Eukaryota</taxon>
        <taxon>Metazoa</taxon>
        <taxon>Ecdysozoa</taxon>
        <taxon>Arthropoda</taxon>
        <taxon>Hexapoda</taxon>
        <taxon>Insecta</taxon>
        <taxon>Pterygota</taxon>
        <taxon>Neoptera</taxon>
        <taxon>Paraneoptera</taxon>
        <taxon>Hemiptera</taxon>
        <taxon>Heteroptera</taxon>
        <taxon>Panheteroptera</taxon>
        <taxon>Cimicomorpha</taxon>
        <taxon>Miridae</taxon>
        <taxon>Mirini</taxon>
        <taxon>Apolygus</taxon>
    </lineage>
</organism>
<gene>
    <name evidence="2" type="ORF">GE061_006549</name>
</gene>
<dbReference type="Proteomes" id="UP000466442">
    <property type="component" value="Unassembled WGS sequence"/>
</dbReference>
<dbReference type="AlphaFoldDB" id="A0A8S9WWS8"/>
<protein>
    <submittedName>
        <fullName evidence="2">Uncharacterized protein</fullName>
    </submittedName>
</protein>
<dbReference type="InterPro" id="IPR031959">
    <property type="entry name" value="DUF4779"/>
</dbReference>
<evidence type="ECO:0000313" key="2">
    <source>
        <dbReference type="EMBL" id="KAF6200246.1"/>
    </source>
</evidence>
<dbReference type="Pfam" id="PF16009">
    <property type="entry name" value="DUF4779"/>
    <property type="match status" value="1"/>
</dbReference>
<comment type="caution">
    <text evidence="2">The sequence shown here is derived from an EMBL/GenBank/DDBJ whole genome shotgun (WGS) entry which is preliminary data.</text>
</comment>
<reference evidence="2" key="1">
    <citation type="journal article" date="2021" name="Mol. Ecol. Resour.">
        <title>Apolygus lucorum genome provides insights into omnivorousness and mesophyll feeding.</title>
        <authorList>
            <person name="Liu Y."/>
            <person name="Liu H."/>
            <person name="Wang H."/>
            <person name="Huang T."/>
            <person name="Liu B."/>
            <person name="Yang B."/>
            <person name="Yin L."/>
            <person name="Li B."/>
            <person name="Zhang Y."/>
            <person name="Zhang S."/>
            <person name="Jiang F."/>
            <person name="Zhang X."/>
            <person name="Ren Y."/>
            <person name="Wang B."/>
            <person name="Wang S."/>
            <person name="Lu Y."/>
            <person name="Wu K."/>
            <person name="Fan W."/>
            <person name="Wang G."/>
        </authorList>
    </citation>
    <scope>NUCLEOTIDE SEQUENCE</scope>
    <source>
        <strain evidence="2">12Hb</strain>
    </source>
</reference>
<sequence length="417" mass="44337">MISDSYFRAGSTQSVAFSDLPVYTRQIVKVDSNSTTPNSTAVADFSLPFSTANNVTMGRTSSNRTSSSLLNLALAAFYLNFTVKNADGSQFYQVGPVMPVALPAFDPAPVPWPEALGRYSQAGSQGFQGYGDNYKGVGGYRDGNGYYDDLMSTRNAYDIGKAYGGGQDFSKGAVAGGGFRDLSGRNKGHQAAGFSNSYRKDESGDKSTYYDDGLGHNARINYAAQDARFRDQGGNAKRGGYHDTNLNRNAIGNAGRYGDTYNYKGYNGGSRGYSGGNGFGLDKGYAGYSYPVSKGFSGYIPSKGFTGYPLDKGFSGGYSMDKGFSGGFSGGYPLDKGYSGGFSSYPLDKGFSGGYTKGFPGHDHGYHRHGRVLPSPAPNDQLSPPPLPGPPGTTVKDTGIYIIPMPDKLYFDPAPEI</sequence>
<proteinExistence type="predicted"/>